<dbReference type="Proteomes" id="UP000306324">
    <property type="component" value="Unassembled WGS sequence"/>
</dbReference>
<sequence length="218" mass="24127">MGAADTPDFFSMIDQQARMIVNLARVVADVLQGKESAHSLRLIDLEQHRQELQRRHQAVVDSLPHSGLEEIRSTMEALDRAAAVLIRTARDCLSGGSNPDATVFQMMGVIRKAIESLRHGYTRLANGSTVAEFDADAAIASQRALVCWRTFDDQREVAAAEGWHRTSPSGVSPDRSCRLNGLYENLYDIARELSRAGVILKVWSRQLYGAVSPARLPQ</sequence>
<gene>
    <name evidence="1" type="ORF">ACCUM_1433</name>
</gene>
<comment type="caution">
    <text evidence="1">The sequence shown here is derived from an EMBL/GenBank/DDBJ whole genome shotgun (WGS) entry which is preliminary data.</text>
</comment>
<evidence type="ECO:0000313" key="1">
    <source>
        <dbReference type="EMBL" id="TMQ78461.1"/>
    </source>
</evidence>
<keyword evidence="2" id="KW-1185">Reference proteome</keyword>
<proteinExistence type="predicted"/>
<name>A0A5S4ESJ4_9PROT</name>
<evidence type="ECO:0000313" key="2">
    <source>
        <dbReference type="Proteomes" id="UP000306324"/>
    </source>
</evidence>
<reference evidence="1 2" key="1">
    <citation type="submission" date="2019-04" db="EMBL/GenBank/DDBJ databases">
        <title>A novel phosphate-accumulating bacterium identified in bioreactor for phosphate removal from wastewater.</title>
        <authorList>
            <person name="Kotlyarov R.Y."/>
            <person name="Beletsky A.V."/>
            <person name="Kallistova A.Y."/>
            <person name="Dorofeev A.G."/>
            <person name="Nikolaev Y.Y."/>
            <person name="Pimenov N.V."/>
            <person name="Ravin N.V."/>
            <person name="Mardanov A.V."/>
        </authorList>
    </citation>
    <scope>NUCLEOTIDE SEQUENCE [LARGE SCALE GENOMIC DNA]</scope>
    <source>
        <strain evidence="1 2">Bin19</strain>
    </source>
</reference>
<dbReference type="AlphaFoldDB" id="A0A5S4ESJ4"/>
<dbReference type="EMBL" id="SWAD01000006">
    <property type="protein sequence ID" value="TMQ78461.1"/>
    <property type="molecule type" value="Genomic_DNA"/>
</dbReference>
<protein>
    <recommendedName>
        <fullName evidence="3">PhoU domain-containing protein</fullName>
    </recommendedName>
</protein>
<organism evidence="1 2">
    <name type="scientific">Candidatus Accumulibacter phosphatis</name>
    <dbReference type="NCBI Taxonomy" id="327160"/>
    <lineage>
        <taxon>Bacteria</taxon>
        <taxon>Pseudomonadati</taxon>
        <taxon>Pseudomonadota</taxon>
        <taxon>Betaproteobacteria</taxon>
        <taxon>Candidatus Accumulibacter</taxon>
    </lineage>
</organism>
<evidence type="ECO:0008006" key="3">
    <source>
        <dbReference type="Google" id="ProtNLM"/>
    </source>
</evidence>
<accession>A0A5S4ESJ4</accession>